<dbReference type="Proteomes" id="UP000293195">
    <property type="component" value="Unassembled WGS sequence"/>
</dbReference>
<proteinExistence type="predicted"/>
<evidence type="ECO:0000313" key="2">
    <source>
        <dbReference type="Proteomes" id="UP000293195"/>
    </source>
</evidence>
<dbReference type="EMBL" id="PDXF01000173">
    <property type="protein sequence ID" value="RYN85747.1"/>
    <property type="molecule type" value="Genomic_DNA"/>
</dbReference>
<evidence type="ECO:0000313" key="1">
    <source>
        <dbReference type="EMBL" id="RYN85747.1"/>
    </source>
</evidence>
<protein>
    <submittedName>
        <fullName evidence="1">Uncharacterized protein</fullName>
    </submittedName>
</protein>
<organism evidence="1 2">
    <name type="scientific">Alternaria tenuissima</name>
    <dbReference type="NCBI Taxonomy" id="119927"/>
    <lineage>
        <taxon>Eukaryota</taxon>
        <taxon>Fungi</taxon>
        <taxon>Dikarya</taxon>
        <taxon>Ascomycota</taxon>
        <taxon>Pezizomycotina</taxon>
        <taxon>Dothideomycetes</taxon>
        <taxon>Pleosporomycetidae</taxon>
        <taxon>Pleosporales</taxon>
        <taxon>Pleosporineae</taxon>
        <taxon>Pleosporaceae</taxon>
        <taxon>Alternaria</taxon>
        <taxon>Alternaria sect. Alternaria</taxon>
        <taxon>Alternaria alternata complex</taxon>
    </lineage>
</organism>
<gene>
    <name evidence="1" type="ORF">AA0119_g13163</name>
</gene>
<accession>A0ABY0FPC0</accession>
<comment type="caution">
    <text evidence="1">The sequence shown here is derived from an EMBL/GenBank/DDBJ whole genome shotgun (WGS) entry which is preliminary data.</text>
</comment>
<name>A0ABY0FPC0_9PLEO</name>
<reference evidence="2" key="1">
    <citation type="journal article" date="2019" name="bioRxiv">
        <title>Genomics, evolutionary history and diagnostics of the Alternaria alternata species group including apple and Asian pear pathotypes.</title>
        <authorList>
            <person name="Armitage A.D."/>
            <person name="Cockerton H.M."/>
            <person name="Sreenivasaprasad S."/>
            <person name="Woodhall J.W."/>
            <person name="Lane C.R."/>
            <person name="Harrison R.J."/>
            <person name="Clarkson J.P."/>
        </authorList>
    </citation>
    <scope>NUCLEOTIDE SEQUENCE [LARGE SCALE GENOMIC DNA]</scope>
    <source>
        <strain evidence="2">FERA 635</strain>
    </source>
</reference>
<keyword evidence="2" id="KW-1185">Reference proteome</keyword>
<sequence length="121" mass="13354">MCVQGMDVFERDVTVAAPVLGSMEFYLTVDPPSALAFEGEVAFRTETVSRSDAVVFKDIQALTELTTTIAFANGKVVLSHWRVPATTSADMRRKVPSRSSMFFQINRMRIGAATETFKKIG</sequence>